<evidence type="ECO:0000256" key="2">
    <source>
        <dbReference type="ARBA" id="ARBA00004954"/>
    </source>
</evidence>
<sequence>MQIKRALISVFDKTGIDKFARELAAQGYEIVSSGGKARHLREKGIDVIDVSDVTGFPEMLDGRVKTLHPRIHAGILACRHIPAHMEKLRQNDIAPIDLVAVNLYPFEQTVAKPGVTEEQAIENIDIGGPSLIRAAAKNYQAVAVLTSPEQYQPLLDEIKQYKEVSLETRKKLAVLAFELTGRYDLAINNYFSQRIAGGQELPVGINLSLDKAIGLRYGENPHQKAGFYIPSGAQIPFQQIHGKEISYNNILDLSAAWELIQEFKKPSCAIIKHTNPCGCATAGTLVQAYVLASQGELPPEPISRFGGIISFNRPLDTETALQIAAPGSFYEVIAAPDFDPGVKDIFAGRKGWGQNVRLVKMDKDAVRSGRLARSAAGGYLIQRPDDMVLDEKILQHVSGPAPTEDLMTDLTFAYRVVKHLKSNAIAIAKDQQLIGAGAGQMNRLASVRLALRQAGDRAIGSVLASDGFFPFHDNIEEAAAGGIAAIIQPGGSVKDAEVIQKAQELNITMLLTGHRHFRH</sequence>
<reference evidence="12 13" key="1">
    <citation type="journal article" date="2016" name="Nat. Commun.">
        <title>Thousands of microbial genomes shed light on interconnected biogeochemical processes in an aquifer system.</title>
        <authorList>
            <person name="Anantharaman K."/>
            <person name="Brown C.T."/>
            <person name="Hug L.A."/>
            <person name="Sharon I."/>
            <person name="Castelle C.J."/>
            <person name="Probst A.J."/>
            <person name="Thomas B.C."/>
            <person name="Singh A."/>
            <person name="Wilkins M.J."/>
            <person name="Karaoz U."/>
            <person name="Brodie E.L."/>
            <person name="Williams K.H."/>
            <person name="Hubbard S.S."/>
            <person name="Banfield J.F."/>
        </authorList>
    </citation>
    <scope>NUCLEOTIDE SEQUENCE [LARGE SCALE GENOMIC DNA]</scope>
</reference>
<dbReference type="SUPFAM" id="SSF52335">
    <property type="entry name" value="Methylglyoxal synthase-like"/>
    <property type="match status" value="1"/>
</dbReference>
<evidence type="ECO:0000256" key="6">
    <source>
        <dbReference type="ARBA" id="ARBA00022801"/>
    </source>
</evidence>
<evidence type="ECO:0000256" key="7">
    <source>
        <dbReference type="ARBA" id="ARBA00023268"/>
    </source>
</evidence>
<evidence type="ECO:0000313" key="12">
    <source>
        <dbReference type="EMBL" id="OGF13922.1"/>
    </source>
</evidence>
<evidence type="ECO:0000256" key="10">
    <source>
        <dbReference type="HAMAP-Rule" id="MF_00139"/>
    </source>
</evidence>
<dbReference type="InterPro" id="IPR024051">
    <property type="entry name" value="AICAR_Tfase_dup_dom_sf"/>
</dbReference>
<dbReference type="SMART" id="SM00798">
    <property type="entry name" value="AICARFT_IMPCHas"/>
    <property type="match status" value="1"/>
</dbReference>
<comment type="catalytic activity">
    <reaction evidence="9 10">
        <text>IMP + H2O = 5-formamido-1-(5-phospho-D-ribosyl)imidazole-4-carboxamide</text>
        <dbReference type="Rhea" id="RHEA:18445"/>
        <dbReference type="ChEBI" id="CHEBI:15377"/>
        <dbReference type="ChEBI" id="CHEBI:58053"/>
        <dbReference type="ChEBI" id="CHEBI:58467"/>
        <dbReference type="EC" id="3.5.4.10"/>
    </reaction>
</comment>
<dbReference type="PIRSF" id="PIRSF000414">
    <property type="entry name" value="AICARFT_IMPCHas"/>
    <property type="match status" value="1"/>
</dbReference>
<accession>A0A1F5RHU1</accession>
<keyword evidence="7 10" id="KW-0511">Multifunctional enzyme</keyword>
<organism evidence="12 13">
    <name type="scientific">Candidatus Edwardsbacteria bacterium GWF2_54_11</name>
    <dbReference type="NCBI Taxonomy" id="1817851"/>
    <lineage>
        <taxon>Bacteria</taxon>
        <taxon>Candidatus Edwardsiibacteriota</taxon>
    </lineage>
</organism>
<keyword evidence="4 10" id="KW-0808">Transferase</keyword>
<dbReference type="GO" id="GO:0006189">
    <property type="term" value="P:'de novo' IMP biosynthetic process"/>
    <property type="evidence" value="ECO:0007669"/>
    <property type="project" value="UniProtKB-UniRule"/>
</dbReference>
<dbReference type="HAMAP" id="MF_00139">
    <property type="entry name" value="PurH"/>
    <property type="match status" value="1"/>
</dbReference>
<proteinExistence type="inferred from homology"/>
<dbReference type="GO" id="GO:0003937">
    <property type="term" value="F:IMP cyclohydrolase activity"/>
    <property type="evidence" value="ECO:0007669"/>
    <property type="project" value="UniProtKB-UniRule"/>
</dbReference>
<dbReference type="InterPro" id="IPR002695">
    <property type="entry name" value="PurH-like"/>
</dbReference>
<name>A0A1F5RHU1_9BACT</name>
<dbReference type="InterPro" id="IPR016193">
    <property type="entry name" value="Cytidine_deaminase-like"/>
</dbReference>
<dbReference type="AlphaFoldDB" id="A0A1F5RHU1"/>
<evidence type="ECO:0000256" key="3">
    <source>
        <dbReference type="ARBA" id="ARBA00007667"/>
    </source>
</evidence>
<dbReference type="Pfam" id="PF02142">
    <property type="entry name" value="MGS"/>
    <property type="match status" value="1"/>
</dbReference>
<dbReference type="GO" id="GO:0005829">
    <property type="term" value="C:cytosol"/>
    <property type="evidence" value="ECO:0007669"/>
    <property type="project" value="TreeGrafter"/>
</dbReference>
<evidence type="ECO:0000256" key="8">
    <source>
        <dbReference type="ARBA" id="ARBA00050488"/>
    </source>
</evidence>
<dbReference type="UniPathway" id="UPA00074">
    <property type="reaction ID" value="UER00133"/>
</dbReference>
<dbReference type="EC" id="2.1.2.3" evidence="10"/>
<dbReference type="Gene3D" id="3.40.50.1380">
    <property type="entry name" value="Methylglyoxal synthase-like domain"/>
    <property type="match status" value="1"/>
</dbReference>
<comment type="caution">
    <text evidence="12">The sequence shown here is derived from an EMBL/GenBank/DDBJ whole genome shotgun (WGS) entry which is preliminary data.</text>
</comment>
<dbReference type="Gene3D" id="3.40.140.20">
    <property type="match status" value="2"/>
</dbReference>
<dbReference type="InterPro" id="IPR036914">
    <property type="entry name" value="MGS-like_dom_sf"/>
</dbReference>
<evidence type="ECO:0000256" key="4">
    <source>
        <dbReference type="ARBA" id="ARBA00022679"/>
    </source>
</evidence>
<comment type="pathway">
    <text evidence="2 10">Purine metabolism; IMP biosynthesis via de novo pathway; 5-formamido-1-(5-phospho-D-ribosyl)imidazole-4-carboxamide from 5-amino-1-(5-phospho-D-ribosyl)imidazole-4-carboxamide (10-formyl THF route): step 1/1.</text>
</comment>
<evidence type="ECO:0000313" key="13">
    <source>
        <dbReference type="Proteomes" id="UP000177230"/>
    </source>
</evidence>
<evidence type="ECO:0000256" key="1">
    <source>
        <dbReference type="ARBA" id="ARBA00004844"/>
    </source>
</evidence>
<feature type="domain" description="MGS-like" evidence="11">
    <location>
        <begin position="1"/>
        <end position="146"/>
    </location>
</feature>
<comment type="domain">
    <text evidence="10">The IMP cyclohydrolase activity resides in the N-terminal region.</text>
</comment>
<evidence type="ECO:0000259" key="11">
    <source>
        <dbReference type="PROSITE" id="PS51855"/>
    </source>
</evidence>
<dbReference type="SUPFAM" id="SSF53927">
    <property type="entry name" value="Cytidine deaminase-like"/>
    <property type="match status" value="1"/>
</dbReference>
<dbReference type="PANTHER" id="PTHR11692:SF0">
    <property type="entry name" value="BIFUNCTIONAL PURINE BIOSYNTHESIS PROTEIN ATIC"/>
    <property type="match status" value="1"/>
</dbReference>
<comment type="pathway">
    <text evidence="1 10">Purine metabolism; IMP biosynthesis via de novo pathway; IMP from 5-formamido-1-(5-phospho-D-ribosyl)imidazole-4-carboxamide: step 1/1.</text>
</comment>
<dbReference type="PROSITE" id="PS51855">
    <property type="entry name" value="MGS"/>
    <property type="match status" value="1"/>
</dbReference>
<dbReference type="EC" id="3.5.4.10" evidence="10"/>
<dbReference type="GO" id="GO:0004643">
    <property type="term" value="F:phosphoribosylaminoimidazolecarboxamide formyltransferase activity"/>
    <property type="evidence" value="ECO:0007669"/>
    <property type="project" value="UniProtKB-UniRule"/>
</dbReference>
<dbReference type="Proteomes" id="UP000177230">
    <property type="component" value="Unassembled WGS sequence"/>
</dbReference>
<comment type="similarity">
    <text evidence="3 10">Belongs to the PurH family.</text>
</comment>
<dbReference type="Pfam" id="PF01808">
    <property type="entry name" value="AICARFT_IMPCHas"/>
    <property type="match status" value="1"/>
</dbReference>
<dbReference type="NCBIfam" id="NF002049">
    <property type="entry name" value="PRK00881.1"/>
    <property type="match status" value="1"/>
</dbReference>
<keyword evidence="5 10" id="KW-0658">Purine biosynthesis</keyword>
<comment type="catalytic activity">
    <reaction evidence="8 10">
        <text>(6R)-10-formyltetrahydrofolate + 5-amino-1-(5-phospho-beta-D-ribosyl)imidazole-4-carboxamide = 5-formamido-1-(5-phospho-D-ribosyl)imidazole-4-carboxamide + (6S)-5,6,7,8-tetrahydrofolate</text>
        <dbReference type="Rhea" id="RHEA:22192"/>
        <dbReference type="ChEBI" id="CHEBI:57453"/>
        <dbReference type="ChEBI" id="CHEBI:58467"/>
        <dbReference type="ChEBI" id="CHEBI:58475"/>
        <dbReference type="ChEBI" id="CHEBI:195366"/>
        <dbReference type="EC" id="2.1.2.3"/>
    </reaction>
</comment>
<dbReference type="NCBIfam" id="TIGR00355">
    <property type="entry name" value="purH"/>
    <property type="match status" value="1"/>
</dbReference>
<dbReference type="PANTHER" id="PTHR11692">
    <property type="entry name" value="BIFUNCTIONAL PURINE BIOSYNTHESIS PROTEIN PURH"/>
    <property type="match status" value="1"/>
</dbReference>
<gene>
    <name evidence="10" type="primary">purH</name>
    <name evidence="12" type="ORF">A2024_10605</name>
</gene>
<keyword evidence="6 10" id="KW-0378">Hydrolase</keyword>
<dbReference type="SMART" id="SM00851">
    <property type="entry name" value="MGS"/>
    <property type="match status" value="1"/>
</dbReference>
<evidence type="ECO:0000256" key="5">
    <source>
        <dbReference type="ARBA" id="ARBA00022755"/>
    </source>
</evidence>
<dbReference type="InterPro" id="IPR011607">
    <property type="entry name" value="MGS-like_dom"/>
</dbReference>
<dbReference type="FunFam" id="3.40.50.1380:FF:000001">
    <property type="entry name" value="Bifunctional purine biosynthesis protein PurH"/>
    <property type="match status" value="1"/>
</dbReference>
<protein>
    <recommendedName>
        <fullName evidence="10">Bifunctional purine biosynthesis protein PurH</fullName>
    </recommendedName>
    <domain>
        <recommendedName>
            <fullName evidence="10">Phosphoribosylaminoimidazolecarboxamide formyltransferase</fullName>
            <ecNumber evidence="10">2.1.2.3</ecNumber>
        </recommendedName>
        <alternativeName>
            <fullName evidence="10">AICAR transformylase</fullName>
        </alternativeName>
    </domain>
    <domain>
        <recommendedName>
            <fullName evidence="10">IMP cyclohydrolase</fullName>
            <ecNumber evidence="10">3.5.4.10</ecNumber>
        </recommendedName>
        <alternativeName>
            <fullName evidence="10">ATIC</fullName>
        </alternativeName>
        <alternativeName>
            <fullName evidence="10">IMP synthase</fullName>
        </alternativeName>
        <alternativeName>
            <fullName evidence="10">Inosinicase</fullName>
        </alternativeName>
    </domain>
</protein>
<dbReference type="CDD" id="cd01421">
    <property type="entry name" value="IMPCH"/>
    <property type="match status" value="1"/>
</dbReference>
<evidence type="ECO:0000256" key="9">
    <source>
        <dbReference type="ARBA" id="ARBA00050687"/>
    </source>
</evidence>
<dbReference type="EMBL" id="MFFM01000011">
    <property type="protein sequence ID" value="OGF13922.1"/>
    <property type="molecule type" value="Genomic_DNA"/>
</dbReference>
<dbReference type="FunFam" id="3.40.140.20:FF:000001">
    <property type="entry name" value="Bifunctional purine biosynthesis protein PurH"/>
    <property type="match status" value="1"/>
</dbReference>